<dbReference type="EC" id="4.2.1.-" evidence="3"/>
<evidence type="ECO:0000313" key="5">
    <source>
        <dbReference type="Proteomes" id="UP001595530"/>
    </source>
</evidence>
<evidence type="ECO:0000313" key="4">
    <source>
        <dbReference type="EMBL" id="MFC3110773.1"/>
    </source>
</evidence>
<dbReference type="RefSeq" id="WP_390332988.1">
    <property type="nucleotide sequence ID" value="NZ_JBHRTP010000089.1"/>
</dbReference>
<evidence type="ECO:0000256" key="1">
    <source>
        <dbReference type="ARBA" id="ARBA00007896"/>
    </source>
</evidence>
<dbReference type="PANTHER" id="PTHR32022">
    <property type="entry name" value="D-GLUTAMATE CYCLASE, MITOCHONDRIAL"/>
    <property type="match status" value="1"/>
</dbReference>
<keyword evidence="2 3" id="KW-0456">Lyase</keyword>
<evidence type="ECO:0000256" key="2">
    <source>
        <dbReference type="ARBA" id="ARBA00023239"/>
    </source>
</evidence>
<dbReference type="Pfam" id="PF07286">
    <property type="entry name" value="D-Glu_cyclase"/>
    <property type="match status" value="1"/>
</dbReference>
<comment type="caution">
    <text evidence="4">The sequence shown here is derived from an EMBL/GenBank/DDBJ whole genome shotgun (WGS) entry which is preliminary data.</text>
</comment>
<sequence length="257" mass="28421">MTPFEFRSKVRNGQFREPTAGHCGDFAQANLVIVAKAYADDFFRFCFLNPKSCPVLAVGEPGQWDMAAIGTDIDIRTDVPGYYVYRDGRMVEERTSLQEIWQPDFVVFAIGCSFSFKQMLIQAGIRLRHIEQQKNVAMYRTNIKNKTAGPFGGDMVVSMRPMTAAYAIKAIQITSRFPAIHGAPVHIGNPAEIGIGDIDRPDFGDAVSILPNELPVFWACGVTPQEAIRTACLPIAITHKPGYMLVTDIPNSTLAVF</sequence>
<dbReference type="Gene3D" id="3.30.2040.10">
    <property type="entry name" value="PSTPO5379-like domain"/>
    <property type="match status" value="1"/>
</dbReference>
<dbReference type="PANTHER" id="PTHR32022:SF10">
    <property type="entry name" value="D-GLUTAMATE CYCLASE, MITOCHONDRIAL"/>
    <property type="match status" value="1"/>
</dbReference>
<name>A0ABV7F9P0_9BURK</name>
<dbReference type="PIRSF" id="PIRSF029755">
    <property type="entry name" value="UCP029755"/>
    <property type="match status" value="1"/>
</dbReference>
<accession>A0ABV7F9P0</accession>
<gene>
    <name evidence="4" type="ORF">ACFOFO_22940</name>
</gene>
<dbReference type="Proteomes" id="UP001595530">
    <property type="component" value="Unassembled WGS sequence"/>
</dbReference>
<dbReference type="SUPFAM" id="SSF160920">
    <property type="entry name" value="PSTPO5379-like"/>
    <property type="match status" value="1"/>
</dbReference>
<reference evidence="5" key="1">
    <citation type="journal article" date="2019" name="Int. J. Syst. Evol. Microbiol.">
        <title>The Global Catalogue of Microorganisms (GCM) 10K type strain sequencing project: providing services to taxonomists for standard genome sequencing and annotation.</title>
        <authorList>
            <consortium name="The Broad Institute Genomics Platform"/>
            <consortium name="The Broad Institute Genome Sequencing Center for Infectious Disease"/>
            <person name="Wu L."/>
            <person name="Ma J."/>
        </authorList>
    </citation>
    <scope>NUCLEOTIDE SEQUENCE [LARGE SCALE GENOMIC DNA]</scope>
    <source>
        <strain evidence="5">KCTC 42986</strain>
    </source>
</reference>
<organism evidence="4 5">
    <name type="scientific">Undibacterium arcticum</name>
    <dbReference type="NCBI Taxonomy" id="1762892"/>
    <lineage>
        <taxon>Bacteria</taxon>
        <taxon>Pseudomonadati</taxon>
        <taxon>Pseudomonadota</taxon>
        <taxon>Betaproteobacteria</taxon>
        <taxon>Burkholderiales</taxon>
        <taxon>Oxalobacteraceae</taxon>
        <taxon>Undibacterium</taxon>
    </lineage>
</organism>
<comment type="similarity">
    <text evidence="1 3">Belongs to the D-glutamate cyclase family.</text>
</comment>
<dbReference type="NCBIfam" id="NF003969">
    <property type="entry name" value="PRK05463.1"/>
    <property type="match status" value="1"/>
</dbReference>
<dbReference type="Gene3D" id="3.40.1640.10">
    <property type="entry name" value="PSTPO5379-like"/>
    <property type="match status" value="1"/>
</dbReference>
<dbReference type="InterPro" id="IPR009906">
    <property type="entry name" value="D-Glu_cyclase"/>
</dbReference>
<dbReference type="InterPro" id="IPR038021">
    <property type="entry name" value="Putative_hydro-lyase"/>
</dbReference>
<dbReference type="EMBL" id="JBHRTP010000089">
    <property type="protein sequence ID" value="MFC3110773.1"/>
    <property type="molecule type" value="Genomic_DNA"/>
</dbReference>
<dbReference type="HAMAP" id="MF_01830">
    <property type="entry name" value="Hydro_lyase"/>
    <property type="match status" value="1"/>
</dbReference>
<keyword evidence="5" id="KW-1185">Reference proteome</keyword>
<dbReference type="InterPro" id="IPR016938">
    <property type="entry name" value="UPF0317"/>
</dbReference>
<protein>
    <recommendedName>
        <fullName evidence="3">Putative hydro-lyase ACFOFO_22940</fullName>
        <ecNumber evidence="3">4.2.1.-</ecNumber>
    </recommendedName>
</protein>
<proteinExistence type="inferred from homology"/>
<evidence type="ECO:0000256" key="3">
    <source>
        <dbReference type="HAMAP-Rule" id="MF_01830"/>
    </source>
</evidence>